<name>A0AAW1QR01_9CHLO</name>
<evidence type="ECO:0000313" key="2">
    <source>
        <dbReference type="Proteomes" id="UP001489004"/>
    </source>
</evidence>
<organism evidence="1 2">
    <name type="scientific">[Myrmecia] bisecta</name>
    <dbReference type="NCBI Taxonomy" id="41462"/>
    <lineage>
        <taxon>Eukaryota</taxon>
        <taxon>Viridiplantae</taxon>
        <taxon>Chlorophyta</taxon>
        <taxon>core chlorophytes</taxon>
        <taxon>Trebouxiophyceae</taxon>
        <taxon>Trebouxiales</taxon>
        <taxon>Trebouxiaceae</taxon>
        <taxon>Myrmecia</taxon>
    </lineage>
</organism>
<evidence type="ECO:0000313" key="1">
    <source>
        <dbReference type="EMBL" id="KAK9823852.1"/>
    </source>
</evidence>
<gene>
    <name evidence="1" type="ORF">WJX72_005938</name>
</gene>
<evidence type="ECO:0008006" key="3">
    <source>
        <dbReference type="Google" id="ProtNLM"/>
    </source>
</evidence>
<comment type="caution">
    <text evidence="1">The sequence shown here is derived from an EMBL/GenBank/DDBJ whole genome shotgun (WGS) entry which is preliminary data.</text>
</comment>
<protein>
    <recommendedName>
        <fullName evidence="3">Cell division cycle protein 123</fullName>
    </recommendedName>
</protein>
<dbReference type="AlphaFoldDB" id="A0AAW1QR01"/>
<dbReference type="InterPro" id="IPR009772">
    <property type="entry name" value="CDC123"/>
</dbReference>
<dbReference type="EMBL" id="JALJOR010000002">
    <property type="protein sequence ID" value="KAK9823852.1"/>
    <property type="molecule type" value="Genomic_DNA"/>
</dbReference>
<accession>A0AAW1QR01</accession>
<dbReference type="Pfam" id="PF07065">
    <property type="entry name" value="D123"/>
    <property type="match status" value="1"/>
</dbReference>
<proteinExistence type="predicted"/>
<sequence length="363" mass="40307">MLDRPGVQQSFRSFAFHCLTTYSEEMRKLRVTRVPESAIDFISRAQHNSNNHRAEDLGGREAPLTTAEYHAILAQTDYHVWAGLKLKAAQEEVSFTAQHARVFVEAARSAELTLRFPEAYADELEAVARECGLPWTEQIAGAPFFARFSSVSLKDGRGTGPDGNHGPFRTGKEIITAIVTSHRAMNQLRRKLKDPAVGFPTTLYLLLWQDSMFSGNEFRVFVYQRRITAVSQYDHLGDNGWGDCADSTLEAVVDNMQALLADILARSALLGVTLPDNFTMDILCLPQEQFKVEMIELNCFGAQLAAGSCLFHWVHDYDQLHSDGEDVELRVIGWGSGAASQASQQAHGALIRNLALETQDASD</sequence>
<reference evidence="1 2" key="1">
    <citation type="journal article" date="2024" name="Nat. Commun.">
        <title>Phylogenomics reveals the evolutionary origins of lichenization in chlorophyte algae.</title>
        <authorList>
            <person name="Puginier C."/>
            <person name="Libourel C."/>
            <person name="Otte J."/>
            <person name="Skaloud P."/>
            <person name="Haon M."/>
            <person name="Grisel S."/>
            <person name="Petersen M."/>
            <person name="Berrin J.G."/>
            <person name="Delaux P.M."/>
            <person name="Dal Grande F."/>
            <person name="Keller J."/>
        </authorList>
    </citation>
    <scope>NUCLEOTIDE SEQUENCE [LARGE SCALE GENOMIC DNA]</scope>
    <source>
        <strain evidence="1 2">SAG 2043</strain>
    </source>
</reference>
<dbReference type="Proteomes" id="UP001489004">
    <property type="component" value="Unassembled WGS sequence"/>
</dbReference>
<keyword evidence="2" id="KW-1185">Reference proteome</keyword>